<gene>
    <name evidence="1" type="primary">pglZ</name>
    <name evidence="1" type="ORF">HFM93_06595</name>
</gene>
<evidence type="ECO:0000313" key="2">
    <source>
        <dbReference type="Proteomes" id="UP000821846"/>
    </source>
</evidence>
<name>A0ABX2GWH7_9FIRM</name>
<dbReference type="Pfam" id="PF08665">
    <property type="entry name" value="PglZ"/>
    <property type="match status" value="1"/>
</dbReference>
<proteinExistence type="predicted"/>
<dbReference type="NCBIfam" id="TIGR02687">
    <property type="entry name" value="BREX-1 system phosphatase PglZ type A"/>
    <property type="match status" value="1"/>
</dbReference>
<evidence type="ECO:0000313" key="1">
    <source>
        <dbReference type="EMBL" id="NSG29950.1"/>
    </source>
</evidence>
<organism evidence="1 2">
    <name type="scientific">Faecalicatena fissicatena</name>
    <dbReference type="NCBI Taxonomy" id="290055"/>
    <lineage>
        <taxon>Bacteria</taxon>
        <taxon>Bacillati</taxon>
        <taxon>Bacillota</taxon>
        <taxon>Clostridia</taxon>
        <taxon>Lachnospirales</taxon>
        <taxon>Lachnospiraceae</taxon>
        <taxon>Faecalicatena</taxon>
    </lineage>
</organism>
<comment type="caution">
    <text evidence="1">The sequence shown here is derived from an EMBL/GenBank/DDBJ whole genome shotgun (WGS) entry which is preliminary data.</text>
</comment>
<protein>
    <submittedName>
        <fullName evidence="1">BREX-1 system phosphatase PglZ type A</fullName>
    </submittedName>
</protein>
<dbReference type="SUPFAM" id="SSF53649">
    <property type="entry name" value="Alkaline phosphatase-like"/>
    <property type="match status" value="1"/>
</dbReference>
<sequence length="840" mass="96852">MAELNLKQITDKLNSEFASDVRKLVFWYDANAEFQEDIDSIELENAKVLHLEPDNQFYIKYFLEREDTTTNYLVYAPFAKPSIRDNHLADTIRYSKEFFADRASLLTLDLGIDERYKSVIQHYIKFFANKDRTQKFYDLEIENFNRSTIEVALMSVLCKDKTASFEEVLRSILTDYELQDNKYLTEFEKYDLLSAFWQQADVAFGYNDPKPTLEKLVITMFVTYAAKSIHTDMPQAWKPFISYKSGNIIAFIDNLMNSYLYGTRFDEISEIIYNAINGKNYLEKMEVETLVDCNIFAGVDELLISWIIGRLENEDIGAKLNGKTIPELCVERRKQHFGKNFRSEYFILQNAFDMIAEGKYQPVSGIKNLVKEYTESTYKIDRYYRYFYFYFDKLEDTAQFEKIRELVENIYTNEYLNRITVNWNNELADADGETGLTLQRDFFARHINYSKDRVVVIISDALRYEVAHTLFEKMQADEKCNASIGAMQGVLPSYTPLGMASLLPHKTIEYSPSYDVLVDGKACSSTEQREAILKEYKINSKCVQFDSMKTMKQADLRSIFTGQDVVYIYHNQIDARGDKAASENEVFTACEEAIEEIYTLIKRIASQANTYHFIVTADHGFIYKRDKIQATDKIAGAASKSNSVGQRYSISAEEIKADGVCHTTVGKVLGSADERIVSFPLASDIFKVAGAGQNYVHGGCSPQEMLVPMIDVKVDKGKKETSLAEIALVSLTSKITNLITTLDFVQTEPVSDIVKETSYRVYFISDSNEKISNENIVIADKKDKDTTKRMFRLRFNFKNKKYDKSQKYYLVAYDDKNDIEVLRHEIIMDIAFADDFGFFT</sequence>
<dbReference type="InterPro" id="IPR014060">
    <property type="entry name" value="PglZ"/>
</dbReference>
<reference evidence="1 2" key="1">
    <citation type="journal article" date="2020" name="Cell Host Microbe">
        <title>Functional and Genomic Variation between Human-Derived Isolates of Lachnospiraceae Reveals Inter- and Intra-Species Diversity.</title>
        <authorList>
            <person name="Sorbara M.T."/>
            <person name="Littmann E.R."/>
            <person name="Fontana E."/>
            <person name="Moody T.U."/>
            <person name="Kohout C.E."/>
            <person name="Gjonbalaj M."/>
            <person name="Eaton V."/>
            <person name="Seok R."/>
            <person name="Leiner I.M."/>
            <person name="Pamer E.G."/>
        </authorList>
    </citation>
    <scope>NUCLEOTIDE SEQUENCE [LARGE SCALE GENOMIC DNA]</scope>
    <source>
        <strain evidence="1 2">MSK.14.16</strain>
    </source>
</reference>
<dbReference type="InterPro" id="IPR017850">
    <property type="entry name" value="Alkaline_phosphatase_core_sf"/>
</dbReference>
<dbReference type="Gene3D" id="3.40.720.10">
    <property type="entry name" value="Alkaline Phosphatase, subunit A"/>
    <property type="match status" value="1"/>
</dbReference>
<dbReference type="RefSeq" id="WP_173866289.1">
    <property type="nucleotide sequence ID" value="NZ_JAAWUU010000021.1"/>
</dbReference>
<accession>A0ABX2GWH7</accession>
<dbReference type="Proteomes" id="UP000821846">
    <property type="component" value="Unassembled WGS sequence"/>
</dbReference>
<keyword evidence="2" id="KW-1185">Reference proteome</keyword>
<dbReference type="EMBL" id="JAAWUZ010000018">
    <property type="protein sequence ID" value="NSG29950.1"/>
    <property type="molecule type" value="Genomic_DNA"/>
</dbReference>